<dbReference type="PROSITE" id="PS50181">
    <property type="entry name" value="FBOX"/>
    <property type="match status" value="1"/>
</dbReference>
<gene>
    <name evidence="2" type="ORF">QBC37DRAFT_377125</name>
</gene>
<feature type="domain" description="F-box" evidence="1">
    <location>
        <begin position="7"/>
        <end position="55"/>
    </location>
</feature>
<organism evidence="2 3">
    <name type="scientific">Rhypophila decipiens</name>
    <dbReference type="NCBI Taxonomy" id="261697"/>
    <lineage>
        <taxon>Eukaryota</taxon>
        <taxon>Fungi</taxon>
        <taxon>Dikarya</taxon>
        <taxon>Ascomycota</taxon>
        <taxon>Pezizomycotina</taxon>
        <taxon>Sordariomycetes</taxon>
        <taxon>Sordariomycetidae</taxon>
        <taxon>Sordariales</taxon>
        <taxon>Naviculisporaceae</taxon>
        <taxon>Rhypophila</taxon>
    </lineage>
</organism>
<dbReference type="CDD" id="cd09917">
    <property type="entry name" value="F-box_SF"/>
    <property type="match status" value="1"/>
</dbReference>
<keyword evidence="3" id="KW-1185">Reference proteome</keyword>
<dbReference type="SMART" id="SM00256">
    <property type="entry name" value="FBOX"/>
    <property type="match status" value="1"/>
</dbReference>
<evidence type="ECO:0000313" key="2">
    <source>
        <dbReference type="EMBL" id="KAK4210331.1"/>
    </source>
</evidence>
<evidence type="ECO:0000313" key="3">
    <source>
        <dbReference type="Proteomes" id="UP001301769"/>
    </source>
</evidence>
<evidence type="ECO:0000259" key="1">
    <source>
        <dbReference type="PROSITE" id="PS50181"/>
    </source>
</evidence>
<protein>
    <recommendedName>
        <fullName evidence="1">F-box domain-containing protein</fullName>
    </recommendedName>
</protein>
<dbReference type="Proteomes" id="UP001301769">
    <property type="component" value="Unassembled WGS sequence"/>
</dbReference>
<dbReference type="SUPFAM" id="SSF81383">
    <property type="entry name" value="F-box domain"/>
    <property type="match status" value="1"/>
</dbReference>
<accession>A0AAN6Y2V2</accession>
<name>A0AAN6Y2V2_9PEZI</name>
<dbReference type="AlphaFoldDB" id="A0AAN6Y2V2"/>
<comment type="caution">
    <text evidence="2">The sequence shown here is derived from an EMBL/GenBank/DDBJ whole genome shotgun (WGS) entry which is preliminary data.</text>
</comment>
<reference evidence="2" key="2">
    <citation type="submission" date="2023-05" db="EMBL/GenBank/DDBJ databases">
        <authorList>
            <consortium name="Lawrence Berkeley National Laboratory"/>
            <person name="Steindorff A."/>
            <person name="Hensen N."/>
            <person name="Bonometti L."/>
            <person name="Westerberg I."/>
            <person name="Brannstrom I.O."/>
            <person name="Guillou S."/>
            <person name="Cros-Aarteil S."/>
            <person name="Calhoun S."/>
            <person name="Haridas S."/>
            <person name="Kuo A."/>
            <person name="Mondo S."/>
            <person name="Pangilinan J."/>
            <person name="Riley R."/>
            <person name="Labutti K."/>
            <person name="Andreopoulos B."/>
            <person name="Lipzen A."/>
            <person name="Chen C."/>
            <person name="Yanf M."/>
            <person name="Daum C."/>
            <person name="Ng V."/>
            <person name="Clum A."/>
            <person name="Ohm R."/>
            <person name="Martin F."/>
            <person name="Silar P."/>
            <person name="Natvig D."/>
            <person name="Lalanne C."/>
            <person name="Gautier V."/>
            <person name="Ament-Velasquez S.L."/>
            <person name="Kruys A."/>
            <person name="Hutchinson M.I."/>
            <person name="Powell A.J."/>
            <person name="Barry K."/>
            <person name="Miller A.N."/>
            <person name="Grigoriev I.V."/>
            <person name="Debuchy R."/>
            <person name="Gladieux P."/>
            <person name="Thoren M.H."/>
            <person name="Johannesson H."/>
        </authorList>
    </citation>
    <scope>NUCLEOTIDE SEQUENCE</scope>
    <source>
        <strain evidence="2">PSN293</strain>
    </source>
</reference>
<sequence>MDTIAPAHPISVLPPELLCLVVQALDPITLLSLSQTNRVFRCFISPQRVHFVQRLLALELLPEHGGIVPLFNARLNTLRPPPYDAKWNQNKYACSGCLKLLTHKMFDNHSIYGLALRKPPPGSEEATKLTDWEPAEDQVGWWKRRQRQQGHEQERLKEFRTQYATATRSRGEPANGPQPPNGFLLAGSDDAKDERLAREAESVLCGRSRHRRLCLECKRTQGGVFARRTRSNIGTQEAPIIVTRQVLIADSLSLCFPRSIFGVPEPPLPRILRVNHPDCNIYLRSPVVVFCARCSTWQDMWAFGPDVMHLINVDTANNLLWNRDPDDPDKSDYKLHMCHHCIASVKGIDRLRDSLLEVFLELAERSALKIRGRLNLGWNQYHRDFYQGALNKPRYKGAKRRLFGDNFHNLRLTAHGPMHPKRDPIYLASNEVKDAVGELLRRLKELRSFLSKEATLSEQITVTESWQGIWLEDYEENEQALFYSYYLMALVRNDPQRLVDYALHPDRFRYPRQPLSSFQQDILARENLKKEGAGRQARNMRPPKKNMDNEMAWKDMYLRARDRAQAGKKTLESLRANRA</sequence>
<dbReference type="InterPro" id="IPR001810">
    <property type="entry name" value="F-box_dom"/>
</dbReference>
<reference evidence="2" key="1">
    <citation type="journal article" date="2023" name="Mol. Phylogenet. Evol.">
        <title>Genome-scale phylogeny and comparative genomics of the fungal order Sordariales.</title>
        <authorList>
            <person name="Hensen N."/>
            <person name="Bonometti L."/>
            <person name="Westerberg I."/>
            <person name="Brannstrom I.O."/>
            <person name="Guillou S."/>
            <person name="Cros-Aarteil S."/>
            <person name="Calhoun S."/>
            <person name="Haridas S."/>
            <person name="Kuo A."/>
            <person name="Mondo S."/>
            <person name="Pangilinan J."/>
            <person name="Riley R."/>
            <person name="LaButti K."/>
            <person name="Andreopoulos B."/>
            <person name="Lipzen A."/>
            <person name="Chen C."/>
            <person name="Yan M."/>
            <person name="Daum C."/>
            <person name="Ng V."/>
            <person name="Clum A."/>
            <person name="Steindorff A."/>
            <person name="Ohm R.A."/>
            <person name="Martin F."/>
            <person name="Silar P."/>
            <person name="Natvig D.O."/>
            <person name="Lalanne C."/>
            <person name="Gautier V."/>
            <person name="Ament-Velasquez S.L."/>
            <person name="Kruys A."/>
            <person name="Hutchinson M.I."/>
            <person name="Powell A.J."/>
            <person name="Barry K."/>
            <person name="Miller A.N."/>
            <person name="Grigoriev I.V."/>
            <person name="Debuchy R."/>
            <person name="Gladieux P."/>
            <person name="Hiltunen Thoren M."/>
            <person name="Johannesson H."/>
        </authorList>
    </citation>
    <scope>NUCLEOTIDE SEQUENCE</scope>
    <source>
        <strain evidence="2">PSN293</strain>
    </source>
</reference>
<dbReference type="EMBL" id="MU858177">
    <property type="protein sequence ID" value="KAK4210331.1"/>
    <property type="molecule type" value="Genomic_DNA"/>
</dbReference>
<dbReference type="InterPro" id="IPR036047">
    <property type="entry name" value="F-box-like_dom_sf"/>
</dbReference>
<proteinExistence type="predicted"/>